<sequence>MFSCSTSPEVLLEFIREVIEDMEDTEIKSRDCEDLPENWTDLVLQEKSLKKNLTGKICEKSLLFLQYSSANPAE</sequence>
<dbReference type="Proteomes" id="UP000218164">
    <property type="component" value="Unassembled WGS sequence"/>
</dbReference>
<name>A0A2A2HTU1_9EURY</name>
<organism evidence="1 2">
    <name type="scientific">Methanosarcina spelaei</name>
    <dbReference type="NCBI Taxonomy" id="1036679"/>
    <lineage>
        <taxon>Archaea</taxon>
        <taxon>Methanobacteriati</taxon>
        <taxon>Methanobacteriota</taxon>
        <taxon>Stenosarchaea group</taxon>
        <taxon>Methanomicrobia</taxon>
        <taxon>Methanosarcinales</taxon>
        <taxon>Methanosarcinaceae</taxon>
        <taxon>Methanosarcina</taxon>
    </lineage>
</organism>
<evidence type="ECO:0000313" key="2">
    <source>
        <dbReference type="Proteomes" id="UP000218164"/>
    </source>
</evidence>
<comment type="caution">
    <text evidence="1">The sequence shown here is derived from an EMBL/GenBank/DDBJ whole genome shotgun (WGS) entry which is preliminary data.</text>
</comment>
<keyword evidence="2" id="KW-1185">Reference proteome</keyword>
<evidence type="ECO:0000313" key="1">
    <source>
        <dbReference type="EMBL" id="PAV12921.1"/>
    </source>
</evidence>
<proteinExistence type="predicted"/>
<accession>A0A2A2HTU1</accession>
<gene>
    <name evidence="1" type="ORF">ASJ81_04845</name>
</gene>
<dbReference type="AlphaFoldDB" id="A0A2A2HTU1"/>
<reference evidence="1 2" key="1">
    <citation type="journal article" date="2017" name="BMC Genomics">
        <title>Genomic analysis of methanogenic archaea reveals a shift towards energy conservation.</title>
        <authorList>
            <person name="Gilmore S.P."/>
            <person name="Henske J.K."/>
            <person name="Sexton J.A."/>
            <person name="Solomon K.V."/>
            <person name="Seppala S."/>
            <person name="Yoo J.I."/>
            <person name="Huyett L.M."/>
            <person name="Pressman A."/>
            <person name="Cogan J.Z."/>
            <person name="Kivenson V."/>
            <person name="Peng X."/>
            <person name="Tan Y."/>
            <person name="Valentine D.L."/>
            <person name="O'Malley M.A."/>
        </authorList>
    </citation>
    <scope>NUCLEOTIDE SEQUENCE [LARGE SCALE GENOMIC DNA]</scope>
    <source>
        <strain evidence="1 2">MC-15</strain>
    </source>
</reference>
<dbReference type="EMBL" id="LMVP01000157">
    <property type="protein sequence ID" value="PAV12921.1"/>
    <property type="molecule type" value="Genomic_DNA"/>
</dbReference>
<protein>
    <submittedName>
        <fullName evidence="1">Uncharacterized protein</fullName>
    </submittedName>
</protein>